<dbReference type="SUPFAM" id="SSF109604">
    <property type="entry name" value="HD-domain/PDEase-like"/>
    <property type="match status" value="1"/>
</dbReference>
<dbReference type="KEGG" id="hhg:XM38_033730"/>
<evidence type="ECO:0000313" key="2">
    <source>
        <dbReference type="Proteomes" id="UP000191901"/>
    </source>
</evidence>
<keyword evidence="2" id="KW-1185">Reference proteome</keyword>
<accession>A0A1Z3HQA5</accession>
<name>A0A1Z3HQA5_9CYAN</name>
<evidence type="ECO:0008006" key="3">
    <source>
        <dbReference type="Google" id="ProtNLM"/>
    </source>
</evidence>
<evidence type="ECO:0000313" key="1">
    <source>
        <dbReference type="EMBL" id="ASC72416.1"/>
    </source>
</evidence>
<protein>
    <recommendedName>
        <fullName evidence="3">Metal-dependent phosphohydrolase</fullName>
    </recommendedName>
</protein>
<dbReference type="Gene3D" id="1.10.3210.10">
    <property type="entry name" value="Hypothetical protein af1432"/>
    <property type="match status" value="1"/>
</dbReference>
<organism evidence="1 2">
    <name type="scientific">Halomicronema hongdechloris C2206</name>
    <dbReference type="NCBI Taxonomy" id="1641165"/>
    <lineage>
        <taxon>Bacteria</taxon>
        <taxon>Bacillati</taxon>
        <taxon>Cyanobacteriota</taxon>
        <taxon>Cyanophyceae</taxon>
        <taxon>Nodosilineales</taxon>
        <taxon>Nodosilineaceae</taxon>
        <taxon>Halomicronema</taxon>
    </lineage>
</organism>
<dbReference type="Proteomes" id="UP000191901">
    <property type="component" value="Chromosome"/>
</dbReference>
<dbReference type="STRING" id="1641165.XM38_07430"/>
<proteinExistence type="predicted"/>
<dbReference type="RefSeq" id="WP_080807168.1">
    <property type="nucleotide sequence ID" value="NZ_CP021983.2"/>
</dbReference>
<dbReference type="OrthoDB" id="505007at2"/>
<dbReference type="AlphaFoldDB" id="A0A1Z3HQA5"/>
<sequence length="282" mass="31783">MANNTPFLGINTLLNRLATAYRSLFVAPPMEVWQAFTNLTTAVLPILAEGNAPYHTVDHTLQVLWAGQMLLDGKQIREGSVTPKDWLTVMGALLCHDLGYCRGVCQQDCPCQHHYSTGWGDELVQLPAGSSDALLAPYHIERGQQFVRQRLAHRPLFDADAMVACIEMTRFPVPELPAYQDTTGYGSLCRAADLLGQLGDARYLQRLPDLFEELQAVGWHQHWGYRSVEDLRRSYPQFFWQVAYPHLQPYLTYLGTTKVGCQLIARLYTNVCVVNIGQRQSA</sequence>
<reference evidence="1 2" key="1">
    <citation type="journal article" date="2016" name="Biochim. Biophys. Acta">
        <title>Characterization of red-shifted phycobilisomes isolated from the chlorophyll f-containing cyanobacterium Halomicronema hongdechloris.</title>
        <authorList>
            <person name="Li Y."/>
            <person name="Lin Y."/>
            <person name="Garvey C.J."/>
            <person name="Birch D."/>
            <person name="Corkery R.W."/>
            <person name="Loughlin P.C."/>
            <person name="Scheer H."/>
            <person name="Willows R.D."/>
            <person name="Chen M."/>
        </authorList>
    </citation>
    <scope>NUCLEOTIDE SEQUENCE [LARGE SCALE GENOMIC DNA]</scope>
    <source>
        <strain evidence="1 2">C2206</strain>
    </source>
</reference>
<gene>
    <name evidence="1" type="ORF">XM38_033730</name>
</gene>
<dbReference type="EMBL" id="CP021983">
    <property type="protein sequence ID" value="ASC72416.1"/>
    <property type="molecule type" value="Genomic_DNA"/>
</dbReference>